<dbReference type="PANTHER" id="PTHR21015">
    <property type="entry name" value="UDP-N-ACETYLGLUCOSAMINE--N-ACETYLMURAMYL-(PENTAPEPTIDE) PYROPHOSPHORYL-UNDECAPRENOL N-ACETYLGLUCOSAMINE TRANSFERASE 1"/>
    <property type="match status" value="1"/>
</dbReference>
<keyword evidence="9 10" id="KW-0961">Cell wall biogenesis/degradation</keyword>
<keyword evidence="8 10" id="KW-0131">Cell cycle</keyword>
<evidence type="ECO:0000313" key="14">
    <source>
        <dbReference type="Proteomes" id="UP000176965"/>
    </source>
</evidence>
<sequence>MKILLTGGGSGGHFYPLVAVAEAINKIAKEENLILPEIFFMSDHPYDMESLVENNISFVSIPAGKIRRYFSLANFFDVFKIFLGIIIAFKKVFSLYPDIVFSKGAYVSFPVLLAARLLKIPIIIHESDSVPGRTNLWASKFAKKIAVSYPDTAKYFADQSKVAFTGNPLRKAVLNVNKNGAHEYLNLEKDITTILIIGGSLGAQIINERILDALPKLVEKYQILHQTGKNNFSEVNKTSEVILLNNVNKSRYHSFDYLNDLTLIMAAGAADLIISRAGSTIFEIATWGVPSIVIPITETNGDHQRKNAFAYARSGAASVIEESNLTTNVLIGEIDRILQDQSLREKMSVSAKAFTHPDASLKIAREIINIALTHEK</sequence>
<dbReference type="UniPathway" id="UPA00219"/>
<reference evidence="13 14" key="1">
    <citation type="journal article" date="2016" name="Nat. Commun.">
        <title>Thousands of microbial genomes shed light on interconnected biogeochemical processes in an aquifer system.</title>
        <authorList>
            <person name="Anantharaman K."/>
            <person name="Brown C.T."/>
            <person name="Hug L.A."/>
            <person name="Sharon I."/>
            <person name="Castelle C.J."/>
            <person name="Probst A.J."/>
            <person name="Thomas B.C."/>
            <person name="Singh A."/>
            <person name="Wilkins M.J."/>
            <person name="Karaoz U."/>
            <person name="Brodie E.L."/>
            <person name="Williams K.H."/>
            <person name="Hubbard S.S."/>
            <person name="Banfield J.F."/>
        </authorList>
    </citation>
    <scope>NUCLEOTIDE SEQUENCE [LARGE SCALE GENOMIC DNA]</scope>
</reference>
<dbReference type="GO" id="GO:0005886">
    <property type="term" value="C:plasma membrane"/>
    <property type="evidence" value="ECO:0007669"/>
    <property type="project" value="UniProtKB-SubCell"/>
</dbReference>
<evidence type="ECO:0000313" key="13">
    <source>
        <dbReference type="EMBL" id="OHA46526.1"/>
    </source>
</evidence>
<dbReference type="InterPro" id="IPR004276">
    <property type="entry name" value="GlycoTrans_28_N"/>
</dbReference>
<evidence type="ECO:0000256" key="10">
    <source>
        <dbReference type="HAMAP-Rule" id="MF_00033"/>
    </source>
</evidence>
<dbReference type="GO" id="GO:0071555">
    <property type="term" value="P:cell wall organization"/>
    <property type="evidence" value="ECO:0007669"/>
    <property type="project" value="UniProtKB-KW"/>
</dbReference>
<comment type="caution">
    <text evidence="13">The sequence shown here is derived from an EMBL/GenBank/DDBJ whole genome shotgun (WGS) entry which is preliminary data.</text>
</comment>
<dbReference type="Gene3D" id="3.40.50.2000">
    <property type="entry name" value="Glycogen Phosphorylase B"/>
    <property type="match status" value="2"/>
</dbReference>
<evidence type="ECO:0000256" key="4">
    <source>
        <dbReference type="ARBA" id="ARBA00022679"/>
    </source>
</evidence>
<feature type="domain" description="Glycosyl transferase family 28 C-terminal" evidence="12">
    <location>
        <begin position="193"/>
        <end position="359"/>
    </location>
</feature>
<keyword evidence="5 10" id="KW-0133">Cell shape</keyword>
<dbReference type="GO" id="GO:0051991">
    <property type="term" value="F:UDP-N-acetyl-D-glucosamine:N-acetylmuramoyl-L-alanyl-D-glutamyl-meso-2,6-diaminopimelyl-D-alanyl-D-alanine-diphosphoundecaprenol 4-beta-N-acetylglucosaminlytransferase activity"/>
    <property type="evidence" value="ECO:0007669"/>
    <property type="project" value="RHEA"/>
</dbReference>
<dbReference type="InterPro" id="IPR006009">
    <property type="entry name" value="GlcNAc_MurG"/>
</dbReference>
<dbReference type="Pfam" id="PF04101">
    <property type="entry name" value="Glyco_tran_28_C"/>
    <property type="match status" value="1"/>
</dbReference>
<proteinExistence type="inferred from homology"/>
<name>A0A1G2PDW4_9BACT</name>
<feature type="binding site" evidence="10">
    <location>
        <position position="170"/>
    </location>
    <ligand>
        <name>UDP-N-acetyl-alpha-D-glucosamine</name>
        <dbReference type="ChEBI" id="CHEBI:57705"/>
    </ligand>
</feature>
<comment type="catalytic activity">
    <reaction evidence="10">
        <text>di-trans,octa-cis-undecaprenyl diphospho-N-acetyl-alpha-D-muramoyl-L-alanyl-D-glutamyl-meso-2,6-diaminopimeloyl-D-alanyl-D-alanine + UDP-N-acetyl-alpha-D-glucosamine = di-trans,octa-cis-undecaprenyl diphospho-[N-acetyl-alpha-D-glucosaminyl-(1-&gt;4)]-N-acetyl-alpha-D-muramoyl-L-alanyl-D-glutamyl-meso-2,6-diaminopimeloyl-D-alanyl-D-alanine + UDP + H(+)</text>
        <dbReference type="Rhea" id="RHEA:31227"/>
        <dbReference type="ChEBI" id="CHEBI:15378"/>
        <dbReference type="ChEBI" id="CHEBI:57705"/>
        <dbReference type="ChEBI" id="CHEBI:58223"/>
        <dbReference type="ChEBI" id="CHEBI:61387"/>
        <dbReference type="ChEBI" id="CHEBI:61388"/>
        <dbReference type="EC" id="2.4.1.227"/>
    </reaction>
</comment>
<comment type="pathway">
    <text evidence="10">Cell wall biogenesis; peptidoglycan biosynthesis.</text>
</comment>
<gene>
    <name evidence="10" type="primary">murG</name>
    <name evidence="13" type="ORF">A2541_00275</name>
</gene>
<feature type="binding site" evidence="10">
    <location>
        <position position="200"/>
    </location>
    <ligand>
        <name>UDP-N-acetyl-alpha-D-glucosamine</name>
        <dbReference type="ChEBI" id="CHEBI:57705"/>
    </ligand>
</feature>
<evidence type="ECO:0000256" key="8">
    <source>
        <dbReference type="ARBA" id="ARBA00023306"/>
    </source>
</evidence>
<dbReference type="AlphaFoldDB" id="A0A1G2PDW4"/>
<dbReference type="EC" id="2.4.1.227" evidence="10"/>
<keyword evidence="2 10" id="KW-0132">Cell division</keyword>
<evidence type="ECO:0000256" key="2">
    <source>
        <dbReference type="ARBA" id="ARBA00022618"/>
    </source>
</evidence>
<evidence type="ECO:0000256" key="3">
    <source>
        <dbReference type="ARBA" id="ARBA00022676"/>
    </source>
</evidence>
<dbReference type="GO" id="GO:0050511">
    <property type="term" value="F:undecaprenyldiphospho-muramoylpentapeptide beta-N-acetylglucosaminyltransferase activity"/>
    <property type="evidence" value="ECO:0007669"/>
    <property type="project" value="UniProtKB-UniRule"/>
</dbReference>
<evidence type="ECO:0000259" key="11">
    <source>
        <dbReference type="Pfam" id="PF03033"/>
    </source>
</evidence>
<evidence type="ECO:0000256" key="7">
    <source>
        <dbReference type="ARBA" id="ARBA00023136"/>
    </source>
</evidence>
<keyword evidence="1 10" id="KW-1003">Cell membrane</keyword>
<comment type="caution">
    <text evidence="10">Lacks conserved residue(s) required for the propagation of feature annotation.</text>
</comment>
<keyword evidence="7 10" id="KW-0472">Membrane</keyword>
<comment type="similarity">
    <text evidence="10">Belongs to the glycosyltransferase 28 family. MurG subfamily.</text>
</comment>
<evidence type="ECO:0000256" key="6">
    <source>
        <dbReference type="ARBA" id="ARBA00022984"/>
    </source>
</evidence>
<dbReference type="Pfam" id="PF03033">
    <property type="entry name" value="Glyco_transf_28"/>
    <property type="match status" value="1"/>
</dbReference>
<feature type="domain" description="Glycosyltransferase family 28 N-terminal" evidence="11">
    <location>
        <begin position="3"/>
        <end position="146"/>
    </location>
</feature>
<dbReference type="HAMAP" id="MF_00033">
    <property type="entry name" value="MurG"/>
    <property type="match status" value="1"/>
</dbReference>
<feature type="binding site" evidence="10">
    <location>
        <begin position="10"/>
        <end position="12"/>
    </location>
    <ligand>
        <name>UDP-N-acetyl-alpha-D-glucosamine</name>
        <dbReference type="ChEBI" id="CHEBI:57705"/>
    </ligand>
</feature>
<comment type="subcellular location">
    <subcellularLocation>
        <location evidence="10">Cell membrane</location>
        <topology evidence="10">Peripheral membrane protein</topology>
        <orientation evidence="10">Cytoplasmic side</orientation>
    </subcellularLocation>
</comment>
<dbReference type="PANTHER" id="PTHR21015:SF27">
    <property type="entry name" value="UDP-N-ACETYLGLUCOSAMINE--N-ACETYLMURAMYL-(PENTAPEPTIDE) PYROPHOSPHORYL-UNDECAPRENOL N-ACETYLGLUCOSAMINE TRANSFERASE"/>
    <property type="match status" value="1"/>
</dbReference>
<evidence type="ECO:0000259" key="12">
    <source>
        <dbReference type="Pfam" id="PF04101"/>
    </source>
</evidence>
<comment type="function">
    <text evidence="10">Cell wall formation. Catalyzes the transfer of a GlcNAc subunit on undecaprenyl-pyrophosphoryl-MurNAc-pentapeptide (lipid intermediate I) to form undecaprenyl-pyrophosphoryl-MurNAc-(pentapeptide)GlcNAc (lipid intermediate II).</text>
</comment>
<protein>
    <recommendedName>
        <fullName evidence="10">UDP-N-acetylglucosamine--N-acetylmuramyl-(pentapeptide) pyrophosphoryl-undecaprenol N-acetylglucosamine transferase</fullName>
        <ecNumber evidence="10">2.4.1.227</ecNumber>
    </recommendedName>
    <alternativeName>
        <fullName evidence="10">Undecaprenyl-PP-MurNAc-pentapeptide-UDPGlcNAc GlcNAc transferase</fullName>
    </alternativeName>
</protein>
<evidence type="ECO:0000256" key="9">
    <source>
        <dbReference type="ARBA" id="ARBA00023316"/>
    </source>
</evidence>
<evidence type="ECO:0000256" key="5">
    <source>
        <dbReference type="ARBA" id="ARBA00022960"/>
    </source>
</evidence>
<keyword evidence="3 10" id="KW-0328">Glycosyltransferase</keyword>
<dbReference type="GO" id="GO:0009252">
    <property type="term" value="P:peptidoglycan biosynthetic process"/>
    <property type="evidence" value="ECO:0007669"/>
    <property type="project" value="UniProtKB-UniRule"/>
</dbReference>
<dbReference type="GO" id="GO:0051301">
    <property type="term" value="P:cell division"/>
    <property type="evidence" value="ECO:0007669"/>
    <property type="project" value="UniProtKB-KW"/>
</dbReference>
<dbReference type="GO" id="GO:0008360">
    <property type="term" value="P:regulation of cell shape"/>
    <property type="evidence" value="ECO:0007669"/>
    <property type="project" value="UniProtKB-KW"/>
</dbReference>
<dbReference type="InterPro" id="IPR007235">
    <property type="entry name" value="Glyco_trans_28_C"/>
</dbReference>
<dbReference type="GO" id="GO:0005975">
    <property type="term" value="P:carbohydrate metabolic process"/>
    <property type="evidence" value="ECO:0007669"/>
    <property type="project" value="InterPro"/>
</dbReference>
<dbReference type="Proteomes" id="UP000176965">
    <property type="component" value="Unassembled WGS sequence"/>
</dbReference>
<dbReference type="EMBL" id="MHSQ01000028">
    <property type="protein sequence ID" value="OHA46526.1"/>
    <property type="molecule type" value="Genomic_DNA"/>
</dbReference>
<dbReference type="NCBIfam" id="TIGR01133">
    <property type="entry name" value="murG"/>
    <property type="match status" value="1"/>
</dbReference>
<accession>A0A1G2PDW4</accession>
<dbReference type="STRING" id="1802338.A2541_00275"/>
<organism evidence="13 14">
    <name type="scientific">Candidatus Taylorbacteria bacterium RIFOXYD2_FULL_36_9</name>
    <dbReference type="NCBI Taxonomy" id="1802338"/>
    <lineage>
        <taxon>Bacteria</taxon>
        <taxon>Candidatus Tayloriibacteriota</taxon>
    </lineage>
</organism>
<keyword evidence="6 10" id="KW-0573">Peptidoglycan synthesis</keyword>
<feature type="binding site" evidence="10">
    <location>
        <position position="304"/>
    </location>
    <ligand>
        <name>UDP-N-acetyl-alpha-D-glucosamine</name>
        <dbReference type="ChEBI" id="CHEBI:57705"/>
    </ligand>
</feature>
<dbReference type="CDD" id="cd03785">
    <property type="entry name" value="GT28_MurG"/>
    <property type="match status" value="1"/>
</dbReference>
<keyword evidence="4 10" id="KW-0808">Transferase</keyword>
<dbReference type="SUPFAM" id="SSF53756">
    <property type="entry name" value="UDP-Glycosyltransferase/glycogen phosphorylase"/>
    <property type="match status" value="1"/>
</dbReference>
<evidence type="ECO:0000256" key="1">
    <source>
        <dbReference type="ARBA" id="ARBA00022475"/>
    </source>
</evidence>